<dbReference type="Proteomes" id="UP000296883">
    <property type="component" value="Chromosome"/>
</dbReference>
<dbReference type="PROSITE" id="PS01011">
    <property type="entry name" value="FOLYLPOLYGLU_SYNT_1"/>
    <property type="match status" value="1"/>
</dbReference>
<dbReference type="Pfam" id="PF08245">
    <property type="entry name" value="Mur_ligase_M"/>
    <property type="match status" value="1"/>
</dbReference>
<dbReference type="GO" id="GO:0005524">
    <property type="term" value="F:ATP binding"/>
    <property type="evidence" value="ECO:0007669"/>
    <property type="project" value="UniProtKB-KW"/>
</dbReference>
<dbReference type="FunFam" id="3.40.1190.10:FF:000004">
    <property type="entry name" value="Dihydrofolate synthase/folylpolyglutamate synthase"/>
    <property type="match status" value="1"/>
</dbReference>
<evidence type="ECO:0000256" key="9">
    <source>
        <dbReference type="ARBA" id="ARBA00022598"/>
    </source>
</evidence>
<dbReference type="GO" id="GO:0008841">
    <property type="term" value="F:dihydrofolate synthase activity"/>
    <property type="evidence" value="ECO:0007669"/>
    <property type="project" value="UniProtKB-EC"/>
</dbReference>
<dbReference type="Gene3D" id="3.40.1190.10">
    <property type="entry name" value="Mur-like, catalytic domain"/>
    <property type="match status" value="1"/>
</dbReference>
<keyword evidence="11 18" id="KW-0547">Nucleotide-binding</keyword>
<dbReference type="InterPro" id="IPR013221">
    <property type="entry name" value="Mur_ligase_cen"/>
</dbReference>
<sequence length="427" mass="47782">MTYEETLEWIHHRLKFGSRPGLIRVETLLERIGNPHVGLPIVHIGGTNGKGSTVAFLRGLLEAQGLKVGTFTSPFITAFNERMSINQHPISNEMLVALVEQVKPVVEEMDKELEIAGITEFELITVLMFLYFKEQEVDVALVEVGLGGLLDSTNVIVEPLATAITTIGFDHMDILGNSLEAIATQKAGIIKSAAPAIVGQLPEEAQAVMERTAQIKNSPLYVLGKDYTYNELGNNIFEFTYKTHQYVLKQPLMGHHQFHNAAVALMTYLTIASKLEVSVEKEAIQEGFHQVTWPGRMEIMSNNPLIVIDGAHNEPAVRTLVDNIRQDFSNKQVTILFAAINTKDISSMLEMLEEVVEERLHVTTFDYPTAVPMTAYVDKFPISQRHVDWKLAFTQLKKELSPDDVLLVTGSLYFISQVRAYITEDEE</sequence>
<dbReference type="AlphaFoldDB" id="A0AAJ5EFP1"/>
<dbReference type="Pfam" id="PF02875">
    <property type="entry name" value="Mur_ligase_C"/>
    <property type="match status" value="1"/>
</dbReference>
<comment type="pathway">
    <text evidence="2">Cofactor biosynthesis; tetrahydrofolate biosynthesis; 7,8-dihydrofolate from 2-amino-4-hydroxy-6-hydroxymethyl-7,8-dihydropteridine diphosphate and 4-aminobenzoate: step 2/2.</text>
</comment>
<dbReference type="GO" id="GO:0005737">
    <property type="term" value="C:cytoplasm"/>
    <property type="evidence" value="ECO:0007669"/>
    <property type="project" value="TreeGrafter"/>
</dbReference>
<dbReference type="EMBL" id="SRHU01000014">
    <property type="protein sequence ID" value="TFZ42087.1"/>
    <property type="molecule type" value="Genomic_DNA"/>
</dbReference>
<evidence type="ECO:0000313" key="23">
    <source>
        <dbReference type="Proteomes" id="UP000296883"/>
    </source>
</evidence>
<comment type="subunit">
    <text evidence="5">Monomer.</text>
</comment>
<accession>A0AAJ5EFP1</accession>
<organism evidence="22 24">
    <name type="scientific">Vagococcus xieshaowenii</name>
    <dbReference type="NCBI Taxonomy" id="2562451"/>
    <lineage>
        <taxon>Bacteria</taxon>
        <taxon>Bacillati</taxon>
        <taxon>Bacillota</taxon>
        <taxon>Bacilli</taxon>
        <taxon>Lactobacillales</taxon>
        <taxon>Enterococcaceae</taxon>
        <taxon>Vagococcus</taxon>
    </lineage>
</organism>
<evidence type="ECO:0000256" key="8">
    <source>
        <dbReference type="ARBA" id="ARBA00019357"/>
    </source>
</evidence>
<dbReference type="GO" id="GO:0046656">
    <property type="term" value="P:folic acid biosynthetic process"/>
    <property type="evidence" value="ECO:0007669"/>
    <property type="project" value="UniProtKB-KW"/>
</dbReference>
<dbReference type="InterPro" id="IPR004101">
    <property type="entry name" value="Mur_ligase_C"/>
</dbReference>
<dbReference type="NCBIfam" id="TIGR01499">
    <property type="entry name" value="folC"/>
    <property type="match status" value="1"/>
</dbReference>
<evidence type="ECO:0000256" key="17">
    <source>
        <dbReference type="ARBA" id="ARBA00049161"/>
    </source>
</evidence>
<dbReference type="Proteomes" id="UP000297725">
    <property type="component" value="Unassembled WGS sequence"/>
</dbReference>
<proteinExistence type="inferred from homology"/>
<comment type="similarity">
    <text evidence="4 18">Belongs to the folylpolyglutamate synthase family.</text>
</comment>
<keyword evidence="9 18" id="KW-0436">Ligase</keyword>
<dbReference type="GO" id="GO:0004326">
    <property type="term" value="F:tetrahydrofolylpolyglutamate synthase activity"/>
    <property type="evidence" value="ECO:0007669"/>
    <property type="project" value="UniProtKB-EC"/>
</dbReference>
<comment type="catalytic activity">
    <reaction evidence="17">
        <text>7,8-dihydropteroate + L-glutamate + ATP = 7,8-dihydrofolate + ADP + phosphate + H(+)</text>
        <dbReference type="Rhea" id="RHEA:23584"/>
        <dbReference type="ChEBI" id="CHEBI:15378"/>
        <dbReference type="ChEBI" id="CHEBI:17839"/>
        <dbReference type="ChEBI" id="CHEBI:29985"/>
        <dbReference type="ChEBI" id="CHEBI:30616"/>
        <dbReference type="ChEBI" id="CHEBI:43474"/>
        <dbReference type="ChEBI" id="CHEBI:57451"/>
        <dbReference type="ChEBI" id="CHEBI:456216"/>
        <dbReference type="EC" id="6.3.2.12"/>
    </reaction>
</comment>
<evidence type="ECO:0000313" key="22">
    <source>
        <dbReference type="EMBL" id="TFZ42087.1"/>
    </source>
</evidence>
<reference evidence="22 24" key="1">
    <citation type="submission" date="2019-03" db="EMBL/GenBank/DDBJ databases">
        <title>Vagococcus sp. was isolated fron gut of Carduelis flavirostris.</title>
        <authorList>
            <person name="Ge Y."/>
        </authorList>
    </citation>
    <scope>NUCLEOTIDE SEQUENCE [LARGE SCALE GENOMIC DNA]</scope>
    <source>
        <strain evidence="22 24">CF-210</strain>
    </source>
</reference>
<evidence type="ECO:0000313" key="24">
    <source>
        <dbReference type="Proteomes" id="UP000297725"/>
    </source>
</evidence>
<comment type="catalytic activity">
    <reaction evidence="16">
        <text>(6S)-5,6,7,8-tetrahydrofolyl-(gamma-L-Glu)(n) + L-glutamate + ATP = (6S)-5,6,7,8-tetrahydrofolyl-(gamma-L-Glu)(n+1) + ADP + phosphate + H(+)</text>
        <dbReference type="Rhea" id="RHEA:10580"/>
        <dbReference type="Rhea" id="RHEA-COMP:14738"/>
        <dbReference type="Rhea" id="RHEA-COMP:14740"/>
        <dbReference type="ChEBI" id="CHEBI:15378"/>
        <dbReference type="ChEBI" id="CHEBI:29985"/>
        <dbReference type="ChEBI" id="CHEBI:30616"/>
        <dbReference type="ChEBI" id="CHEBI:43474"/>
        <dbReference type="ChEBI" id="CHEBI:141005"/>
        <dbReference type="ChEBI" id="CHEBI:456216"/>
        <dbReference type="EC" id="6.3.2.17"/>
    </reaction>
</comment>
<comment type="pathway">
    <text evidence="3">Cofactor biosynthesis; tetrahydrofolylpolyglutamate biosynthesis.</text>
</comment>
<evidence type="ECO:0000256" key="12">
    <source>
        <dbReference type="ARBA" id="ARBA00022840"/>
    </source>
</evidence>
<evidence type="ECO:0000256" key="13">
    <source>
        <dbReference type="ARBA" id="ARBA00022842"/>
    </source>
</evidence>
<comment type="cofactor">
    <cofactor evidence="1">
        <name>Mg(2+)</name>
        <dbReference type="ChEBI" id="CHEBI:18420"/>
    </cofactor>
</comment>
<dbReference type="GO" id="GO:0046872">
    <property type="term" value="F:metal ion binding"/>
    <property type="evidence" value="ECO:0007669"/>
    <property type="project" value="UniProtKB-KW"/>
</dbReference>
<feature type="domain" description="Mur ligase central" evidence="20">
    <location>
        <begin position="44"/>
        <end position="266"/>
    </location>
</feature>
<name>A0AAJ5EFP1_9ENTE</name>
<protein>
    <recommendedName>
        <fullName evidence="8">Dihydrofolate synthase/folylpolyglutamate synthase</fullName>
        <ecNumber evidence="6">6.3.2.12</ecNumber>
        <ecNumber evidence="7">6.3.2.17</ecNumber>
    </recommendedName>
    <alternativeName>
        <fullName evidence="15">Tetrahydrofolylpolyglutamate synthase</fullName>
    </alternativeName>
</protein>
<keyword evidence="13" id="KW-0460">Magnesium</keyword>
<keyword evidence="23" id="KW-1185">Reference proteome</keyword>
<reference evidence="21 23" key="2">
    <citation type="journal article" date="2020" name="Int. J. Syst. Evol. Microbiol.">
        <title>Vagococcus xieshaowenii sp. nov., isolated from snow finch (Montifringilla taczanowskii) cloacal content.</title>
        <authorList>
            <person name="Ge Y."/>
            <person name="Yang J."/>
            <person name="Lai X.H."/>
            <person name="Zhang G."/>
            <person name="Jin D."/>
            <person name="Lu S."/>
            <person name="Wang B."/>
            <person name="Huang Y."/>
            <person name="Huang Y."/>
            <person name="Ren Z."/>
            <person name="Zhang X."/>
            <person name="Xu J."/>
        </authorList>
    </citation>
    <scope>NUCLEOTIDE SEQUENCE [LARGE SCALE GENOMIC DNA]</scope>
    <source>
        <strain evidence="21">Personal::cf-49</strain>
        <strain evidence="23">personal::cf-49</strain>
    </source>
</reference>
<dbReference type="EC" id="6.3.2.12" evidence="6"/>
<keyword evidence="14" id="KW-0289">Folate biosynthesis</keyword>
<evidence type="ECO:0000256" key="16">
    <source>
        <dbReference type="ARBA" id="ARBA00047493"/>
    </source>
</evidence>
<dbReference type="PROSITE" id="PS01012">
    <property type="entry name" value="FOLYLPOLYGLU_SYNT_2"/>
    <property type="match status" value="1"/>
</dbReference>
<evidence type="ECO:0000256" key="5">
    <source>
        <dbReference type="ARBA" id="ARBA00011245"/>
    </source>
</evidence>
<evidence type="ECO:0000256" key="1">
    <source>
        <dbReference type="ARBA" id="ARBA00001946"/>
    </source>
</evidence>
<evidence type="ECO:0000256" key="18">
    <source>
        <dbReference type="PIRNR" id="PIRNR001563"/>
    </source>
</evidence>
<dbReference type="PANTHER" id="PTHR11136">
    <property type="entry name" value="FOLYLPOLYGLUTAMATE SYNTHASE-RELATED"/>
    <property type="match status" value="1"/>
</dbReference>
<dbReference type="EC" id="6.3.2.17" evidence="7"/>
<dbReference type="PANTHER" id="PTHR11136:SF0">
    <property type="entry name" value="DIHYDROFOLATE SYNTHETASE-RELATED"/>
    <property type="match status" value="1"/>
</dbReference>
<dbReference type="EMBL" id="CP038865">
    <property type="protein sequence ID" value="QCA28057.1"/>
    <property type="molecule type" value="Genomic_DNA"/>
</dbReference>
<keyword evidence="10" id="KW-0479">Metal-binding</keyword>
<evidence type="ECO:0000256" key="15">
    <source>
        <dbReference type="ARBA" id="ARBA00030592"/>
    </source>
</evidence>
<evidence type="ECO:0000259" key="19">
    <source>
        <dbReference type="Pfam" id="PF02875"/>
    </source>
</evidence>
<dbReference type="SUPFAM" id="SSF53623">
    <property type="entry name" value="MurD-like peptide ligases, catalytic domain"/>
    <property type="match status" value="1"/>
</dbReference>
<dbReference type="InterPro" id="IPR036565">
    <property type="entry name" value="Mur-like_cat_sf"/>
</dbReference>
<evidence type="ECO:0000259" key="20">
    <source>
        <dbReference type="Pfam" id="PF08245"/>
    </source>
</evidence>
<evidence type="ECO:0000256" key="7">
    <source>
        <dbReference type="ARBA" id="ARBA00013025"/>
    </source>
</evidence>
<evidence type="ECO:0000256" key="10">
    <source>
        <dbReference type="ARBA" id="ARBA00022723"/>
    </source>
</evidence>
<dbReference type="PIRSF" id="PIRSF001563">
    <property type="entry name" value="Folylpolyglu_synth"/>
    <property type="match status" value="1"/>
</dbReference>
<dbReference type="InterPro" id="IPR036615">
    <property type="entry name" value="Mur_ligase_C_dom_sf"/>
</dbReference>
<evidence type="ECO:0000256" key="4">
    <source>
        <dbReference type="ARBA" id="ARBA00008276"/>
    </source>
</evidence>
<evidence type="ECO:0000256" key="2">
    <source>
        <dbReference type="ARBA" id="ARBA00004799"/>
    </source>
</evidence>
<keyword evidence="12 18" id="KW-0067">ATP-binding</keyword>
<dbReference type="InterPro" id="IPR001645">
    <property type="entry name" value="Folylpolyglutamate_synth"/>
</dbReference>
<feature type="domain" description="Mur ligase C-terminal" evidence="19">
    <location>
        <begin position="295"/>
        <end position="411"/>
    </location>
</feature>
<dbReference type="SUPFAM" id="SSF53244">
    <property type="entry name" value="MurD-like peptide ligases, peptide-binding domain"/>
    <property type="match status" value="1"/>
</dbReference>
<dbReference type="RefSeq" id="WP_135254182.1">
    <property type="nucleotide sequence ID" value="NZ_CP038865.1"/>
</dbReference>
<dbReference type="InterPro" id="IPR018109">
    <property type="entry name" value="Folylpolyglutamate_synth_CS"/>
</dbReference>
<dbReference type="Gene3D" id="3.90.190.20">
    <property type="entry name" value="Mur ligase, C-terminal domain"/>
    <property type="match status" value="1"/>
</dbReference>
<gene>
    <name evidence="22" type="ORF">E4031_03955</name>
    <name evidence="21" type="ORF">E4Z98_01540</name>
</gene>
<evidence type="ECO:0000256" key="11">
    <source>
        <dbReference type="ARBA" id="ARBA00022741"/>
    </source>
</evidence>
<evidence type="ECO:0000256" key="14">
    <source>
        <dbReference type="ARBA" id="ARBA00022909"/>
    </source>
</evidence>
<evidence type="ECO:0000256" key="6">
    <source>
        <dbReference type="ARBA" id="ARBA00013023"/>
    </source>
</evidence>
<evidence type="ECO:0000256" key="3">
    <source>
        <dbReference type="ARBA" id="ARBA00005150"/>
    </source>
</evidence>
<evidence type="ECO:0000313" key="21">
    <source>
        <dbReference type="EMBL" id="QCA28057.1"/>
    </source>
</evidence>